<keyword evidence="7" id="KW-1185">Reference proteome</keyword>
<dbReference type="InterPro" id="IPR028082">
    <property type="entry name" value="Peripla_BP_I"/>
</dbReference>
<dbReference type="Gramene" id="QL05p067358:mrna">
    <property type="protein sequence ID" value="QL05p067358:mrna"/>
    <property type="gene ID" value="QL05p067358"/>
</dbReference>
<dbReference type="InParanoid" id="A0A7N2R5D6"/>
<dbReference type="EMBL" id="LRBV02000005">
    <property type="status" value="NOT_ANNOTATED_CDS"/>
    <property type="molecule type" value="Genomic_DNA"/>
</dbReference>
<dbReference type="EnsemblPlants" id="QL05p067358:mrna">
    <property type="protein sequence ID" value="QL05p067358:mrna"/>
    <property type="gene ID" value="QL05p067358"/>
</dbReference>
<dbReference type="InterPro" id="IPR001828">
    <property type="entry name" value="ANF_lig-bd_rcpt"/>
</dbReference>
<dbReference type="OMA" id="THRFPIC"/>
<dbReference type="PANTHER" id="PTHR34836">
    <property type="entry name" value="OS06G0188250 PROTEIN"/>
    <property type="match status" value="1"/>
</dbReference>
<name>A0A7N2R5D6_QUELO</name>
<dbReference type="PANTHER" id="PTHR34836:SF9">
    <property type="entry name" value="RECEPTOR LIGAND BINDING REGION DOMAIN-CONTAINING PROTEIN"/>
    <property type="match status" value="1"/>
</dbReference>
<sequence>MHAYAPPQGSAHQSMLFMCPDAPPQILHACMHLHACHMPYTHRFPICDVIRDVILPNIVHAYNWQRVVAIYEEEVYGGDSVKLSFLSEALQNVGSEIEYRLILPPFSSLSDPEGLVNEELVKLLKTQSRVFIVLDSSLAMVIHLFRQAKKMGLVGGETAWIIPDSITSLLDSINNPVISSMKGSLGIKTYYPEGSSKYQDFHAQFCRIFKAEYPEEDNSEPGTFALRAYDSIRIVIQSI</sequence>
<comment type="subcellular location">
    <subcellularLocation>
        <location evidence="1">Membrane</location>
    </subcellularLocation>
</comment>
<keyword evidence="4" id="KW-0472">Membrane</keyword>
<evidence type="ECO:0000313" key="7">
    <source>
        <dbReference type="Proteomes" id="UP000594261"/>
    </source>
</evidence>
<reference evidence="6 7" key="1">
    <citation type="journal article" date="2016" name="G3 (Bethesda)">
        <title>First Draft Assembly and Annotation of the Genome of a California Endemic Oak Quercus lobata Nee (Fagaceae).</title>
        <authorList>
            <person name="Sork V.L."/>
            <person name="Fitz-Gibbon S.T."/>
            <person name="Puiu D."/>
            <person name="Crepeau M."/>
            <person name="Gugger P.F."/>
            <person name="Sherman R."/>
            <person name="Stevens K."/>
            <person name="Langley C.H."/>
            <person name="Pellegrini M."/>
            <person name="Salzberg S.L."/>
        </authorList>
    </citation>
    <scope>NUCLEOTIDE SEQUENCE [LARGE SCALE GENOMIC DNA]</scope>
    <source>
        <strain evidence="6 7">cv. SW786</strain>
    </source>
</reference>
<evidence type="ECO:0000256" key="2">
    <source>
        <dbReference type="ARBA" id="ARBA00022692"/>
    </source>
</evidence>
<evidence type="ECO:0000259" key="5">
    <source>
        <dbReference type="Pfam" id="PF01094"/>
    </source>
</evidence>
<dbReference type="GO" id="GO:0016020">
    <property type="term" value="C:membrane"/>
    <property type="evidence" value="ECO:0007669"/>
    <property type="project" value="UniProtKB-SubCell"/>
</dbReference>
<dbReference type="InterPro" id="IPR015683">
    <property type="entry name" value="Ionotropic_Glu_rcpt"/>
</dbReference>
<evidence type="ECO:0000313" key="6">
    <source>
        <dbReference type="EnsemblPlants" id="QL05p067358:mrna"/>
    </source>
</evidence>
<reference evidence="6" key="2">
    <citation type="submission" date="2021-01" db="UniProtKB">
        <authorList>
            <consortium name="EnsemblPlants"/>
        </authorList>
    </citation>
    <scope>IDENTIFICATION</scope>
</reference>
<dbReference type="FunFam" id="3.40.50.2300:FF:000188">
    <property type="entry name" value="Glutamate receptor"/>
    <property type="match status" value="1"/>
</dbReference>
<evidence type="ECO:0000256" key="4">
    <source>
        <dbReference type="ARBA" id="ARBA00023136"/>
    </source>
</evidence>
<dbReference type="AlphaFoldDB" id="A0A7N2R5D6"/>
<evidence type="ECO:0000256" key="1">
    <source>
        <dbReference type="ARBA" id="ARBA00004370"/>
    </source>
</evidence>
<organism evidence="6 7">
    <name type="scientific">Quercus lobata</name>
    <name type="common">Valley oak</name>
    <dbReference type="NCBI Taxonomy" id="97700"/>
    <lineage>
        <taxon>Eukaryota</taxon>
        <taxon>Viridiplantae</taxon>
        <taxon>Streptophyta</taxon>
        <taxon>Embryophyta</taxon>
        <taxon>Tracheophyta</taxon>
        <taxon>Spermatophyta</taxon>
        <taxon>Magnoliopsida</taxon>
        <taxon>eudicotyledons</taxon>
        <taxon>Gunneridae</taxon>
        <taxon>Pentapetalae</taxon>
        <taxon>rosids</taxon>
        <taxon>fabids</taxon>
        <taxon>Fagales</taxon>
        <taxon>Fagaceae</taxon>
        <taxon>Quercus</taxon>
    </lineage>
</organism>
<proteinExistence type="predicted"/>
<keyword evidence="3" id="KW-1133">Transmembrane helix</keyword>
<dbReference type="Pfam" id="PF01094">
    <property type="entry name" value="ANF_receptor"/>
    <property type="match status" value="1"/>
</dbReference>
<feature type="domain" description="Receptor ligand binding region" evidence="5">
    <location>
        <begin position="57"/>
        <end position="232"/>
    </location>
</feature>
<dbReference type="SUPFAM" id="SSF53822">
    <property type="entry name" value="Periplasmic binding protein-like I"/>
    <property type="match status" value="1"/>
</dbReference>
<dbReference type="Proteomes" id="UP000594261">
    <property type="component" value="Chromosome 5"/>
</dbReference>
<evidence type="ECO:0000256" key="3">
    <source>
        <dbReference type="ARBA" id="ARBA00022989"/>
    </source>
</evidence>
<accession>A0A7N2R5D6</accession>
<protein>
    <recommendedName>
        <fullName evidence="5">Receptor ligand binding region domain-containing protein</fullName>
    </recommendedName>
</protein>
<dbReference type="Gene3D" id="3.40.50.2300">
    <property type="match status" value="1"/>
</dbReference>
<keyword evidence="2" id="KW-0812">Transmembrane</keyword>